<evidence type="ECO:0000256" key="1">
    <source>
        <dbReference type="ARBA" id="ARBA00004173"/>
    </source>
</evidence>
<name>D2VM16_NAEGR</name>
<gene>
    <name evidence="8" type="ORF">NAEGRDRAFT_69978</name>
</gene>
<comment type="subcellular location">
    <subcellularLocation>
        <location evidence="3">Cytoplasm</location>
        <location evidence="3">Cytosol</location>
    </subcellularLocation>
    <subcellularLocation>
        <location evidence="2">Endoplasmic reticulum</location>
    </subcellularLocation>
    <subcellularLocation>
        <location evidence="1">Mitochondrion</location>
    </subcellularLocation>
</comment>
<dbReference type="GO" id="GO:0005783">
    <property type="term" value="C:endoplasmic reticulum"/>
    <property type="evidence" value="ECO:0007669"/>
    <property type="project" value="UniProtKB-SubCell"/>
</dbReference>
<evidence type="ECO:0000256" key="7">
    <source>
        <dbReference type="SAM" id="MobiDB-lite"/>
    </source>
</evidence>
<dbReference type="GO" id="GO:0005739">
    <property type="term" value="C:mitochondrion"/>
    <property type="evidence" value="ECO:0007669"/>
    <property type="project" value="UniProtKB-SubCell"/>
</dbReference>
<protein>
    <submittedName>
        <fullName evidence="8">Predicted protein</fullName>
    </submittedName>
</protein>
<dbReference type="InterPro" id="IPR011989">
    <property type="entry name" value="ARM-like"/>
</dbReference>
<dbReference type="InterPro" id="IPR016024">
    <property type="entry name" value="ARM-type_fold"/>
</dbReference>
<evidence type="ECO:0000313" key="8">
    <source>
        <dbReference type="EMBL" id="EFC42244.1"/>
    </source>
</evidence>
<accession>D2VM16</accession>
<dbReference type="OMA" id="RNCCIAL"/>
<sequence>MIPSSSAAENEAINNIHQQNDDEQSKEIEERKNMLEMIEENVNIGDIRLMLTLIGNLESNVSDLTDACQKLGDLSRELINRDTIREVGGVPVICGLLRRHTTTLETDKLPLYFQLCRVLGNLCFEHSVNALIICDEEGLSVPVVQIVCGFIQFALDHDDVNLIRSVCACIANFAHSDDGVRRKVVSYGGVTSLIKLIYTYRSNEVSGVLYHSLRALENVCEVQEACEQIMTSQVESKNALDIIIDEILANPLCEGNILGVAIKLVGLVGSHKEFNELTIEHSNLIQSLDNILMRYIQISESLDENEDEDEESVQEIVTQVIHLLDVSLVKVNNKWAEVLVKDSKDFINTLKRFVHSHTQLPEFRKRMQESVVEFLSNVAEIDHIQYYMATELDLIDPMLTLIESILSTLQIASSSKLLRFVVKLLGFLALERRNLPMMIEKGVVQSLTKILSVLYHNQLSPEYQEASPIATQMNNFIQRNCCIALGNMGTTDVTCKYIVESGATIPLVEMFEMLAEATDYSEIDISLMVNALFAFSNLTKARENQNEIINRHNNILTTLYKLATNDIHFIVCFYSLESLINLIFNNEENANKLLTLHPDFASKLVEVMKLRKEKVKVSFIIVKCLFTLFKMNKLTINVSLDEEFMKVIQEMETSNEDPKIPLLINELKQSNFFQ</sequence>
<dbReference type="Gene3D" id="1.25.10.10">
    <property type="entry name" value="Leucine-rich Repeat Variant"/>
    <property type="match status" value="2"/>
</dbReference>
<keyword evidence="5" id="KW-0256">Endoplasmic reticulum</keyword>
<keyword evidence="6" id="KW-0496">Mitochondrion</keyword>
<evidence type="ECO:0000256" key="5">
    <source>
        <dbReference type="ARBA" id="ARBA00022824"/>
    </source>
</evidence>
<dbReference type="RefSeq" id="XP_002674988.1">
    <property type="nucleotide sequence ID" value="XM_002674942.1"/>
</dbReference>
<evidence type="ECO:0000256" key="4">
    <source>
        <dbReference type="ARBA" id="ARBA00022490"/>
    </source>
</evidence>
<dbReference type="InParanoid" id="D2VM16"/>
<feature type="compositionally biased region" description="Polar residues" evidence="7">
    <location>
        <begin position="1"/>
        <end position="18"/>
    </location>
</feature>
<dbReference type="VEuPathDB" id="AmoebaDB:NAEGRDRAFT_69978"/>
<evidence type="ECO:0000313" key="9">
    <source>
        <dbReference type="Proteomes" id="UP000006671"/>
    </source>
</evidence>
<dbReference type="SMART" id="SM00185">
    <property type="entry name" value="ARM"/>
    <property type="match status" value="4"/>
</dbReference>
<dbReference type="GO" id="GO:0005085">
    <property type="term" value="F:guanyl-nucleotide exchange factor activity"/>
    <property type="evidence" value="ECO:0007669"/>
    <property type="project" value="InterPro"/>
</dbReference>
<dbReference type="InterPro" id="IPR000225">
    <property type="entry name" value="Armadillo"/>
</dbReference>
<evidence type="ECO:0000256" key="3">
    <source>
        <dbReference type="ARBA" id="ARBA00004514"/>
    </source>
</evidence>
<dbReference type="Proteomes" id="UP000006671">
    <property type="component" value="Unassembled WGS sequence"/>
</dbReference>
<dbReference type="SUPFAM" id="SSF48371">
    <property type="entry name" value="ARM repeat"/>
    <property type="match status" value="1"/>
</dbReference>
<proteinExistence type="predicted"/>
<organism evidence="9">
    <name type="scientific">Naegleria gruberi</name>
    <name type="common">Amoeba</name>
    <dbReference type="NCBI Taxonomy" id="5762"/>
    <lineage>
        <taxon>Eukaryota</taxon>
        <taxon>Discoba</taxon>
        <taxon>Heterolobosea</taxon>
        <taxon>Tetramitia</taxon>
        <taxon>Eutetramitia</taxon>
        <taxon>Vahlkampfiidae</taxon>
        <taxon>Naegleria</taxon>
    </lineage>
</organism>
<dbReference type="EMBL" id="GG738881">
    <property type="protein sequence ID" value="EFC42244.1"/>
    <property type="molecule type" value="Genomic_DNA"/>
</dbReference>
<dbReference type="AlphaFoldDB" id="D2VM16"/>
<dbReference type="KEGG" id="ngr:NAEGRDRAFT_69978"/>
<dbReference type="GeneID" id="8851797"/>
<dbReference type="STRING" id="5762.D2VM16"/>
<dbReference type="GO" id="GO:0005829">
    <property type="term" value="C:cytosol"/>
    <property type="evidence" value="ECO:0007669"/>
    <property type="project" value="UniProtKB-SubCell"/>
</dbReference>
<keyword evidence="9" id="KW-1185">Reference proteome</keyword>
<feature type="region of interest" description="Disordered" evidence="7">
    <location>
        <begin position="1"/>
        <end position="26"/>
    </location>
</feature>
<reference evidence="8 9" key="1">
    <citation type="journal article" date="2010" name="Cell">
        <title>The genome of Naegleria gruberi illuminates early eukaryotic versatility.</title>
        <authorList>
            <person name="Fritz-Laylin L.K."/>
            <person name="Prochnik S.E."/>
            <person name="Ginger M.L."/>
            <person name="Dacks J.B."/>
            <person name="Carpenter M.L."/>
            <person name="Field M.C."/>
            <person name="Kuo A."/>
            <person name="Paredez A."/>
            <person name="Chapman J."/>
            <person name="Pham J."/>
            <person name="Shu S."/>
            <person name="Neupane R."/>
            <person name="Cipriano M."/>
            <person name="Mancuso J."/>
            <person name="Tu H."/>
            <person name="Salamov A."/>
            <person name="Lindquist E."/>
            <person name="Shapiro H."/>
            <person name="Lucas S."/>
            <person name="Grigoriev I.V."/>
            <person name="Cande W.Z."/>
            <person name="Fulton C."/>
            <person name="Rokhsar D.S."/>
            <person name="Dawson S.C."/>
        </authorList>
    </citation>
    <scope>NUCLEOTIDE SEQUENCE [LARGE SCALE GENOMIC DNA]</scope>
    <source>
        <strain evidence="8 9">NEG-M</strain>
    </source>
</reference>
<evidence type="ECO:0000256" key="6">
    <source>
        <dbReference type="ARBA" id="ARBA00023128"/>
    </source>
</evidence>
<dbReference type="PANTHER" id="PTHR10957">
    <property type="entry name" value="RAP1 GTPASE-GDP DISSOCIATION STIMULATOR 1"/>
    <property type="match status" value="1"/>
</dbReference>
<keyword evidence="4" id="KW-0963">Cytoplasm</keyword>
<dbReference type="OrthoDB" id="26149at2759"/>
<dbReference type="InterPro" id="IPR040144">
    <property type="entry name" value="RAP1GDS1"/>
</dbReference>
<evidence type="ECO:0000256" key="2">
    <source>
        <dbReference type="ARBA" id="ARBA00004240"/>
    </source>
</evidence>